<dbReference type="SUPFAM" id="SSF47384">
    <property type="entry name" value="Homodimeric domain of signal transducing histidine kinase"/>
    <property type="match status" value="1"/>
</dbReference>
<dbReference type="SUPFAM" id="SSF55874">
    <property type="entry name" value="ATPase domain of HSP90 chaperone/DNA topoisomerase II/histidine kinase"/>
    <property type="match status" value="1"/>
</dbReference>
<dbReference type="PANTHER" id="PTHR45436">
    <property type="entry name" value="SENSOR HISTIDINE KINASE YKOH"/>
    <property type="match status" value="1"/>
</dbReference>
<feature type="domain" description="Histidine kinase" evidence="12">
    <location>
        <begin position="270"/>
        <end position="485"/>
    </location>
</feature>
<evidence type="ECO:0000256" key="3">
    <source>
        <dbReference type="ARBA" id="ARBA00012438"/>
    </source>
</evidence>
<dbReference type="PROSITE" id="PS50885">
    <property type="entry name" value="HAMP"/>
    <property type="match status" value="1"/>
</dbReference>
<dbReference type="InterPro" id="IPR050428">
    <property type="entry name" value="TCS_sensor_his_kinase"/>
</dbReference>
<dbReference type="PRINTS" id="PR00344">
    <property type="entry name" value="BCTRLSENSOR"/>
</dbReference>
<evidence type="ECO:0000256" key="1">
    <source>
        <dbReference type="ARBA" id="ARBA00000085"/>
    </source>
</evidence>
<dbReference type="RefSeq" id="WP_194502146.1">
    <property type="nucleotide sequence ID" value="NZ_JADIVZ010000001.1"/>
</dbReference>
<dbReference type="InterPro" id="IPR005467">
    <property type="entry name" value="His_kinase_dom"/>
</dbReference>
<dbReference type="SMART" id="SM00387">
    <property type="entry name" value="HATPase_c"/>
    <property type="match status" value="1"/>
</dbReference>
<evidence type="ECO:0000256" key="10">
    <source>
        <dbReference type="ARBA" id="ARBA00023136"/>
    </source>
</evidence>
<protein>
    <recommendedName>
        <fullName evidence="3">histidine kinase</fullName>
        <ecNumber evidence="3">2.7.13.3</ecNumber>
    </recommendedName>
</protein>
<organism evidence="14 15">
    <name type="scientific">Nocardioides acrostichi</name>
    <dbReference type="NCBI Taxonomy" id="2784339"/>
    <lineage>
        <taxon>Bacteria</taxon>
        <taxon>Bacillati</taxon>
        <taxon>Actinomycetota</taxon>
        <taxon>Actinomycetes</taxon>
        <taxon>Propionibacteriales</taxon>
        <taxon>Nocardioidaceae</taxon>
        <taxon>Nocardioides</taxon>
    </lineage>
</organism>
<dbReference type="InterPro" id="IPR003594">
    <property type="entry name" value="HATPase_dom"/>
</dbReference>
<sequence>MRSPRRRLRVRPRGLVGRSVAAAVLAVLVLGLAAWWWARTSTYDDQMDASRALARSQVDQILAQTVDGTRLGGDYGSFPYELVAGRGEVVSASSVVTPFEDGHSLMPAPGYGGPQPLYAIYPVRLPASIDSPLAGREVETISGTISARDVASGSAGRPGDVSPGARYRVYVFVLDDAALQARARVDHLALVALPTACLFVGLIVWAAVGVTLRSVRLIAAHTRGVTARDPRERVPVPPSGDAIEDLADTINETLDRLQRTQDEQRRFVADASHELRSPLAALAFGLEVAHHHPELTPPAQVVESALGSARRLEALVADLLDLATLDAGAVAEPTQVPLRDVMAQALSDLPTPGHVTLVPPADLDLECEVLAVAGLLARALHNVVANALRHATRAVEITVSLAPGRTSDTVTIDVDDDGPGIAPADRTRVLGRFTRLDDARARDTGGSGLGLAIARDAVAVGGGSLTILDRPGGGPGCRVRLTLRGRAPGGPVGDRT</sequence>
<dbReference type="InterPro" id="IPR003660">
    <property type="entry name" value="HAMP_dom"/>
</dbReference>
<evidence type="ECO:0000256" key="5">
    <source>
        <dbReference type="ARBA" id="ARBA00022679"/>
    </source>
</evidence>
<evidence type="ECO:0000256" key="9">
    <source>
        <dbReference type="ARBA" id="ARBA00023012"/>
    </source>
</evidence>
<dbReference type="CDD" id="cd00082">
    <property type="entry name" value="HisKA"/>
    <property type="match status" value="1"/>
</dbReference>
<dbReference type="PROSITE" id="PS50109">
    <property type="entry name" value="HIS_KIN"/>
    <property type="match status" value="1"/>
</dbReference>
<comment type="caution">
    <text evidence="14">The sequence shown here is derived from an EMBL/GenBank/DDBJ whole genome shotgun (WGS) entry which is preliminary data.</text>
</comment>
<evidence type="ECO:0000256" key="7">
    <source>
        <dbReference type="ARBA" id="ARBA00022777"/>
    </source>
</evidence>
<evidence type="ECO:0000259" key="12">
    <source>
        <dbReference type="PROSITE" id="PS50109"/>
    </source>
</evidence>
<keyword evidence="4" id="KW-0597">Phosphoprotein</keyword>
<evidence type="ECO:0000259" key="13">
    <source>
        <dbReference type="PROSITE" id="PS50885"/>
    </source>
</evidence>
<keyword evidence="8 11" id="KW-1133">Transmembrane helix</keyword>
<proteinExistence type="predicted"/>
<dbReference type="PANTHER" id="PTHR45436:SF5">
    <property type="entry name" value="SENSOR HISTIDINE KINASE TRCS"/>
    <property type="match status" value="1"/>
</dbReference>
<feature type="domain" description="HAMP" evidence="13">
    <location>
        <begin position="209"/>
        <end position="262"/>
    </location>
</feature>
<keyword evidence="7 14" id="KW-0418">Kinase</keyword>
<dbReference type="SMART" id="SM00388">
    <property type="entry name" value="HisKA"/>
    <property type="match status" value="1"/>
</dbReference>
<dbReference type="GO" id="GO:0000155">
    <property type="term" value="F:phosphorelay sensor kinase activity"/>
    <property type="evidence" value="ECO:0007669"/>
    <property type="project" value="InterPro"/>
</dbReference>
<evidence type="ECO:0000256" key="2">
    <source>
        <dbReference type="ARBA" id="ARBA00004236"/>
    </source>
</evidence>
<evidence type="ECO:0000256" key="11">
    <source>
        <dbReference type="SAM" id="Phobius"/>
    </source>
</evidence>
<gene>
    <name evidence="14" type="ORF">ISG29_04735</name>
</gene>
<name>A0A930Y582_9ACTN</name>
<dbReference type="InterPro" id="IPR036097">
    <property type="entry name" value="HisK_dim/P_sf"/>
</dbReference>
<dbReference type="GO" id="GO:0005886">
    <property type="term" value="C:plasma membrane"/>
    <property type="evidence" value="ECO:0007669"/>
    <property type="project" value="UniProtKB-SubCell"/>
</dbReference>
<feature type="transmembrane region" description="Helical" evidence="11">
    <location>
        <begin position="188"/>
        <end position="208"/>
    </location>
</feature>
<dbReference type="InterPro" id="IPR036890">
    <property type="entry name" value="HATPase_C_sf"/>
</dbReference>
<dbReference type="InterPro" id="IPR003661">
    <property type="entry name" value="HisK_dim/P_dom"/>
</dbReference>
<dbReference type="InterPro" id="IPR004358">
    <property type="entry name" value="Sig_transdc_His_kin-like_C"/>
</dbReference>
<evidence type="ECO:0000256" key="8">
    <source>
        <dbReference type="ARBA" id="ARBA00022989"/>
    </source>
</evidence>
<dbReference type="Pfam" id="PF02518">
    <property type="entry name" value="HATPase_c"/>
    <property type="match status" value="1"/>
</dbReference>
<dbReference type="EMBL" id="JADIVZ010000001">
    <property type="protein sequence ID" value="MBF4160985.1"/>
    <property type="molecule type" value="Genomic_DNA"/>
</dbReference>
<keyword evidence="5" id="KW-0808">Transferase</keyword>
<evidence type="ECO:0000313" key="14">
    <source>
        <dbReference type="EMBL" id="MBF4160985.1"/>
    </source>
</evidence>
<accession>A0A930Y582</accession>
<dbReference type="Gene3D" id="3.30.565.10">
    <property type="entry name" value="Histidine kinase-like ATPase, C-terminal domain"/>
    <property type="match status" value="1"/>
</dbReference>
<keyword evidence="15" id="KW-1185">Reference proteome</keyword>
<keyword evidence="9" id="KW-0902">Two-component regulatory system</keyword>
<evidence type="ECO:0000256" key="6">
    <source>
        <dbReference type="ARBA" id="ARBA00022692"/>
    </source>
</evidence>
<feature type="transmembrane region" description="Helical" evidence="11">
    <location>
        <begin position="20"/>
        <end position="38"/>
    </location>
</feature>
<evidence type="ECO:0000313" key="15">
    <source>
        <dbReference type="Proteomes" id="UP000656804"/>
    </source>
</evidence>
<keyword evidence="6 11" id="KW-0812">Transmembrane</keyword>
<dbReference type="AlphaFoldDB" id="A0A930Y582"/>
<keyword evidence="10 11" id="KW-0472">Membrane</keyword>
<dbReference type="Proteomes" id="UP000656804">
    <property type="component" value="Unassembled WGS sequence"/>
</dbReference>
<dbReference type="Gene3D" id="1.10.287.130">
    <property type="match status" value="1"/>
</dbReference>
<evidence type="ECO:0000256" key="4">
    <source>
        <dbReference type="ARBA" id="ARBA00022553"/>
    </source>
</evidence>
<dbReference type="EC" id="2.7.13.3" evidence="3"/>
<comment type="subcellular location">
    <subcellularLocation>
        <location evidence="2">Cell membrane</location>
    </subcellularLocation>
</comment>
<dbReference type="SMART" id="SM00304">
    <property type="entry name" value="HAMP"/>
    <property type="match status" value="1"/>
</dbReference>
<dbReference type="Pfam" id="PF00512">
    <property type="entry name" value="HisKA"/>
    <property type="match status" value="1"/>
</dbReference>
<reference evidence="14" key="1">
    <citation type="submission" date="2020-11" db="EMBL/GenBank/DDBJ databases">
        <title>Nocardioides sp. CBS4Y-1, whole genome shotgun sequence.</title>
        <authorList>
            <person name="Tuo L."/>
        </authorList>
    </citation>
    <scope>NUCLEOTIDE SEQUENCE</scope>
    <source>
        <strain evidence="14">CBS4Y-1</strain>
    </source>
</reference>
<comment type="catalytic activity">
    <reaction evidence="1">
        <text>ATP + protein L-histidine = ADP + protein N-phospho-L-histidine.</text>
        <dbReference type="EC" id="2.7.13.3"/>
    </reaction>
</comment>